<evidence type="ECO:0000256" key="1">
    <source>
        <dbReference type="SAM" id="MobiDB-lite"/>
    </source>
</evidence>
<feature type="compositionally biased region" description="Basic and acidic residues" evidence="1">
    <location>
        <begin position="1230"/>
        <end position="1252"/>
    </location>
</feature>
<feature type="region of interest" description="Disordered" evidence="1">
    <location>
        <begin position="1213"/>
        <end position="1252"/>
    </location>
</feature>
<dbReference type="Pfam" id="PF06985">
    <property type="entry name" value="HET"/>
    <property type="match status" value="1"/>
</dbReference>
<organism evidence="3">
    <name type="scientific">Gibberella zeae</name>
    <name type="common">Wheat head blight fungus</name>
    <name type="synonym">Fusarium graminearum</name>
    <dbReference type="NCBI Taxonomy" id="5518"/>
    <lineage>
        <taxon>Eukaryota</taxon>
        <taxon>Fungi</taxon>
        <taxon>Dikarya</taxon>
        <taxon>Ascomycota</taxon>
        <taxon>Pezizomycotina</taxon>
        <taxon>Sordariomycetes</taxon>
        <taxon>Hypocreomycetidae</taxon>
        <taxon>Hypocreales</taxon>
        <taxon>Nectriaceae</taxon>
        <taxon>Fusarium</taxon>
    </lineage>
</organism>
<reference evidence="3" key="1">
    <citation type="submission" date="2019-04" db="EMBL/GenBank/DDBJ databases">
        <authorList>
            <person name="Melise S."/>
            <person name="Noan J."/>
            <person name="Okalmin O."/>
        </authorList>
    </citation>
    <scope>NUCLEOTIDE SEQUENCE</scope>
    <source>
        <strain evidence="3">FN9</strain>
    </source>
</reference>
<dbReference type="InterPro" id="IPR011990">
    <property type="entry name" value="TPR-like_helical_dom_sf"/>
</dbReference>
<dbReference type="EMBL" id="CAAKMV010000154">
    <property type="protein sequence ID" value="VIO61844.1"/>
    <property type="molecule type" value="Genomic_DNA"/>
</dbReference>
<dbReference type="PANTHER" id="PTHR33112:SF12">
    <property type="entry name" value="HETEROKARYON INCOMPATIBILITY DOMAIN-CONTAINING PROTEIN"/>
    <property type="match status" value="1"/>
</dbReference>
<evidence type="ECO:0000259" key="2">
    <source>
        <dbReference type="Pfam" id="PF06985"/>
    </source>
</evidence>
<name>A0A4E9EG50_GIBZA</name>
<feature type="compositionally biased region" description="Polar residues" evidence="1">
    <location>
        <begin position="1213"/>
        <end position="1223"/>
    </location>
</feature>
<feature type="domain" description="Heterokaryon incompatibility" evidence="2">
    <location>
        <begin position="787"/>
        <end position="948"/>
    </location>
</feature>
<dbReference type="Gene3D" id="1.25.40.10">
    <property type="entry name" value="Tetratricopeptide repeat domain"/>
    <property type="match status" value="1"/>
</dbReference>
<protein>
    <recommendedName>
        <fullName evidence="2">Heterokaryon incompatibility domain-containing protein</fullName>
    </recommendedName>
</protein>
<proteinExistence type="predicted"/>
<evidence type="ECO:0000313" key="3">
    <source>
        <dbReference type="EMBL" id="VIO61844.1"/>
    </source>
</evidence>
<accession>A0A4E9EG50</accession>
<dbReference type="PANTHER" id="PTHR33112">
    <property type="entry name" value="DOMAIN PROTEIN, PUTATIVE-RELATED"/>
    <property type="match status" value="1"/>
</dbReference>
<sequence length="1436" mass="161461">MAENPSYSVQDDDTFEILEQIKSMFAEKLANGTVPIEKEIEMRSSLIKALFQVGVSFSNEEAIQEAIQHIDAILRKLPNDSHTRPKYLNQLSKAKFELYQQLDSGHSLDLAVLYGRQAKELAVASNLDQLEPDTYIQILMNLGHVLIHRYQAKKWSKDIDESIACKRELLGLASKTDDVYFLTLNNLASSLNKRYQARHVEEDEKEAQKLLQELVSSTSPGTKLRGVASAQLGLIASTKFKQTTSMNDLDDALAKCKLGLESISKGDDSWLDMIQHMTFLHGKRYELIEDVADINSMIQYSCLWFDSTPTGRLSRTQDLLSHMQAIKKYASSIASLEAVQSSIKMSLEAFLRMPEQYPGQELSQLIFAHLLSYQYSLTHKLDDILTLSEFTASMMTGYNKRITSGFGKQDVATSWIHSFISWLQKLKGAPEHNPMRILAEEELIGAFISCFDPDSGECGIVALETVYMENKGRLQVLAAAAKADIIISEEEVEFEMSNIGERRGPSDEEFLEMVFGPAPPPFQTEFGQRTLAIDPETERITFDLTHMIEDIMGYEPGPLSAEEFVAREERMDRESLEKGRSEGKHPNTRLCHWCRTLTKPLQPSDRGFELTSSRCLVPSLGDWKMVLYCRGKCVICSLAASMFTTDKGELHPYLASIDEEARGIQIMSGKVSNNESILRIDFGTVYSGELRILKQDTFHQALRQGWQIATTTLLDTLMQDQTASIYNTAEQTVSLELISKWLNDCDHNHGPRCNHPRPGKRISNEVPLTFIDVNQQCLVRATSNDTYFALSYTWGRVDMCMTLQDNCASREVPGALCIVPFPKTIRDAIKFVASLGYRFLWIDAVCIIQDDPASKAENIPNMDIIYGRAFATVVALSGSDADAGLPGVSPGTRAPQRVESLSITRGSWDLEDDASQDSETVCVVKTPRPFYLALQMANWNTRGWIMQERLLSRRCIYFGPEAVYFQCGQKTFAEGGLNEEFETYMHSTPMKDRHLLNKANHNNPIEDLTRLHDLDVGLQLWEAFKTYAQLVRDYSKREFTFKGDVLNGFAGIFAVLDDEHFQGSIASKTMSGIPTAIFAHALLWTPAAKIPRRGARFATQEDIDRVVTQQDIDIGKPDPQFPSWSWAGWDGPVEYTLFTWATEKTDRPLPLIHSFHKGGVEILADKWEEARRLMAKYDEAKSSEPSQTAAEDTLMKESKADHIVSANSSSAALDAVQKQNTPDDNSEDQASERADKGKRKATEDPPRKGHVWRDPDSHKLWLWIDSLGNVKRDLAALDNMLKMTGPVVSLNTFKIAPNKQYLSVASQIHSKSRQSVRRILDSNNNHCGIYWEQGGYEWLGNGIYPDAEKKIIMLGVSEYGVCYRPREGPKCVEGVIPIFDKKMFPEQGSESGLVNVLIVDQNVGFSDSIGERVSVAIIHKMAWEAAGPQEREVKIV</sequence>
<dbReference type="InterPro" id="IPR010730">
    <property type="entry name" value="HET"/>
</dbReference>
<gene>
    <name evidence="3" type="ORF">FUG_LOCUS456573</name>
</gene>